<sequence>MNYDWLETLINESCNALKEYDISVFFNPLFNDHKFESFDIEKRDNFIILKNGISQKEVVTYKKNSSPYNISTAIVGSSAINGNINVYNKNPFHDDLPDYHSIEYVNYTYSFVFRQDGFIGFDVKKKSETLLNIIVGNSDILIYNENGYNWYNKETFEEFSFQNSLIEPRKNFDLFYINSVLKNFKLV</sequence>
<evidence type="ECO:0000313" key="2">
    <source>
        <dbReference type="Proteomes" id="UP000007524"/>
    </source>
</evidence>
<accession>H6X3Y4</accession>
<dbReference type="KEGG" id="vg:14012765"/>
<dbReference type="EMBL" id="JQ513383">
    <property type="protein sequence ID" value="AFA44450.1"/>
    <property type="molecule type" value="Genomic_DNA"/>
</dbReference>
<dbReference type="RefSeq" id="YP_007007332.1">
    <property type="nucleotide sequence ID" value="NC_019526.1"/>
</dbReference>
<gene>
    <name evidence="1" type="ORF">RaK2_00177</name>
</gene>
<reference evidence="1 2" key="1">
    <citation type="journal article" date="2012" name="J. Virol.">
        <title>Genome of Klebsiella sp.-Infecting Bacteriophage vB_KleM_RaK2.</title>
        <authorList>
            <person name="Simoliunas E."/>
            <person name="Kaliniene L."/>
            <person name="Truncaite L."/>
            <person name="Klausa V."/>
            <person name="Zajanckauskaite A."/>
            <person name="Meskys R."/>
        </authorList>
    </citation>
    <scope>NUCLEOTIDE SEQUENCE [LARGE SCALE GENOMIC DNA]</scope>
</reference>
<dbReference type="Proteomes" id="UP000007524">
    <property type="component" value="Segment"/>
</dbReference>
<evidence type="ECO:0000313" key="1">
    <source>
        <dbReference type="EMBL" id="AFA44450.1"/>
    </source>
</evidence>
<dbReference type="GeneID" id="14012765"/>
<proteinExistence type="predicted"/>
<organism evidence="1 2">
    <name type="scientific">Klebsiella phage vB_KleM_RaK2</name>
    <dbReference type="NCBI Taxonomy" id="1147094"/>
    <lineage>
        <taxon>Viruses</taxon>
        <taxon>Duplodnaviria</taxon>
        <taxon>Heunggongvirae</taxon>
        <taxon>Uroviricota</taxon>
        <taxon>Caudoviricetes</taxon>
        <taxon>Alcyoneusvirus</taxon>
        <taxon>Alcyoneusvirus RaK2</taxon>
    </lineage>
</organism>
<name>H6X3Y4_9CAUD</name>
<protein>
    <submittedName>
        <fullName evidence="1">Uncharacterized protein</fullName>
    </submittedName>
</protein>
<keyword evidence="2" id="KW-1185">Reference proteome</keyword>